<gene>
    <name evidence="3" type="primary">LOC106012792</name>
</gene>
<dbReference type="Proteomes" id="UP000694888">
    <property type="component" value="Unplaced"/>
</dbReference>
<dbReference type="Gene3D" id="2.10.80.10">
    <property type="entry name" value="Lipase, subunit A"/>
    <property type="match status" value="1"/>
</dbReference>
<evidence type="ECO:0000313" key="3">
    <source>
        <dbReference type="RefSeq" id="XP_012942236.1"/>
    </source>
</evidence>
<name>A0ABM1A7A8_APLCA</name>
<keyword evidence="2" id="KW-1185">Reference proteome</keyword>
<evidence type="ECO:0000256" key="1">
    <source>
        <dbReference type="SAM" id="SignalP"/>
    </source>
</evidence>
<feature type="chain" id="PRO_5045040793" evidence="1">
    <location>
        <begin position="19"/>
        <end position="98"/>
    </location>
</feature>
<evidence type="ECO:0000313" key="2">
    <source>
        <dbReference type="Proteomes" id="UP000694888"/>
    </source>
</evidence>
<dbReference type="GeneID" id="106012792"/>
<proteinExistence type="predicted"/>
<accession>A0ABM1A7A8</accession>
<feature type="signal peptide" evidence="1">
    <location>
        <begin position="1"/>
        <end position="18"/>
    </location>
</feature>
<sequence>MLKTLLCVSAFVLIGVSAKVGEVCQDVSTCDDGECCLHHFSMFSVSKLGTCQKYVKEGESCDEQAMWRGKSCTCEEGLACYSQSQGSTKTAVCEELRH</sequence>
<protein>
    <submittedName>
        <fullName evidence="3">Uncharacterized protein LOC106012792</fullName>
    </submittedName>
</protein>
<reference evidence="3" key="1">
    <citation type="submission" date="2025-08" db="UniProtKB">
        <authorList>
            <consortium name="RefSeq"/>
        </authorList>
    </citation>
    <scope>IDENTIFICATION</scope>
</reference>
<organism evidence="2 3">
    <name type="scientific">Aplysia californica</name>
    <name type="common">California sea hare</name>
    <dbReference type="NCBI Taxonomy" id="6500"/>
    <lineage>
        <taxon>Eukaryota</taxon>
        <taxon>Metazoa</taxon>
        <taxon>Spiralia</taxon>
        <taxon>Lophotrochozoa</taxon>
        <taxon>Mollusca</taxon>
        <taxon>Gastropoda</taxon>
        <taxon>Heterobranchia</taxon>
        <taxon>Euthyneura</taxon>
        <taxon>Tectipleura</taxon>
        <taxon>Aplysiida</taxon>
        <taxon>Aplysioidea</taxon>
        <taxon>Aplysiidae</taxon>
        <taxon>Aplysia</taxon>
    </lineage>
</organism>
<dbReference type="RefSeq" id="XP_012942236.1">
    <property type="nucleotide sequence ID" value="XM_013086782.2"/>
</dbReference>
<keyword evidence="1" id="KW-0732">Signal</keyword>